<sequence length="226" mass="25289">MMQRQILEFGIGFTVLLVAGLLIIWLSHARSDRESARAPILLSIALLTVSVSGYFFLGQPAYQLPGSVSHETETSELAGLTAGEFNQKRIEEIQNKLRNDKQNGELWYALGNAYMYTGEHANAALAFSYSSRLAEEPQANIYSAQATAIYYRDGQRLNAEVSQLMDQALALDENNLPALMLLASDYFLNARYQKAIDTWQQALDSEHPDLDRVELITAINRAKKLL</sequence>
<keyword evidence="1" id="KW-0677">Repeat</keyword>
<evidence type="ECO:0000259" key="4">
    <source>
        <dbReference type="Pfam" id="PF23914"/>
    </source>
</evidence>
<dbReference type="Proteomes" id="UP000186905">
    <property type="component" value="Unassembled WGS sequence"/>
</dbReference>
<protein>
    <submittedName>
        <fullName evidence="5">Nitrite reductase</fullName>
    </submittedName>
</protein>
<dbReference type="InterPro" id="IPR051263">
    <property type="entry name" value="C-type_cytochrome_biogenesis"/>
</dbReference>
<feature type="transmembrane region" description="Helical" evidence="3">
    <location>
        <begin position="6"/>
        <end position="26"/>
    </location>
</feature>
<evidence type="ECO:0000313" key="6">
    <source>
        <dbReference type="Proteomes" id="UP000186905"/>
    </source>
</evidence>
<dbReference type="Pfam" id="PF23914">
    <property type="entry name" value="TPR_CcmH_CycH"/>
    <property type="match status" value="1"/>
</dbReference>
<comment type="caution">
    <text evidence="5">The sequence shown here is derived from an EMBL/GenBank/DDBJ whole genome shotgun (WGS) entry which is preliminary data.</text>
</comment>
<dbReference type="InterPro" id="IPR019734">
    <property type="entry name" value="TPR_rpt"/>
</dbReference>
<reference evidence="5 6" key="1">
    <citation type="submission" date="2016-09" db="EMBL/GenBank/DDBJ databases">
        <title>Photobacterium proteolyticum sp. nov. a protease producing bacterium isolated from ocean sediments of Laizhou Bay.</title>
        <authorList>
            <person name="Li Y."/>
        </authorList>
    </citation>
    <scope>NUCLEOTIDE SEQUENCE [LARGE SCALE GENOMIC DNA]</scope>
    <source>
        <strain evidence="5 6">13-12</strain>
    </source>
</reference>
<dbReference type="PANTHER" id="PTHR47870">
    <property type="entry name" value="CYTOCHROME C-TYPE BIOGENESIS PROTEIN CCMH"/>
    <property type="match status" value="1"/>
</dbReference>
<dbReference type="SMART" id="SM00028">
    <property type="entry name" value="TPR"/>
    <property type="match status" value="2"/>
</dbReference>
<dbReference type="GO" id="GO:0005886">
    <property type="term" value="C:plasma membrane"/>
    <property type="evidence" value="ECO:0007669"/>
    <property type="project" value="TreeGrafter"/>
</dbReference>
<gene>
    <name evidence="5" type="ORF">BIT28_12420</name>
</gene>
<evidence type="ECO:0000256" key="2">
    <source>
        <dbReference type="ARBA" id="ARBA00022803"/>
    </source>
</evidence>
<keyword evidence="2" id="KW-0802">TPR repeat</keyword>
<keyword evidence="3" id="KW-1133">Transmembrane helix</keyword>
<keyword evidence="3" id="KW-0812">Transmembrane</keyword>
<dbReference type="EMBL" id="MJIL01000079">
    <property type="protein sequence ID" value="OLQ74767.1"/>
    <property type="molecule type" value="Genomic_DNA"/>
</dbReference>
<name>A0A1Q9GJU2_9GAMM</name>
<dbReference type="PANTHER" id="PTHR47870:SF4">
    <property type="entry name" value="CYTOCHROME C-TYPE BIOGENESIS PROTEIN CYCH"/>
    <property type="match status" value="1"/>
</dbReference>
<dbReference type="InterPro" id="IPR056413">
    <property type="entry name" value="TPR_CcmH_CycH"/>
</dbReference>
<accession>A0A1Q9GJU2</accession>
<evidence type="ECO:0000256" key="3">
    <source>
        <dbReference type="SAM" id="Phobius"/>
    </source>
</evidence>
<feature type="domain" description="Cytochrome c-type biogenesis protein H TPR" evidence="4">
    <location>
        <begin position="94"/>
        <end position="205"/>
    </location>
</feature>
<proteinExistence type="predicted"/>
<keyword evidence="6" id="KW-1185">Reference proteome</keyword>
<evidence type="ECO:0000313" key="5">
    <source>
        <dbReference type="EMBL" id="OLQ74767.1"/>
    </source>
</evidence>
<dbReference type="AlphaFoldDB" id="A0A1Q9GJU2"/>
<feature type="transmembrane region" description="Helical" evidence="3">
    <location>
        <begin position="38"/>
        <end position="57"/>
    </location>
</feature>
<keyword evidence="3" id="KW-0472">Membrane</keyword>
<dbReference type="SUPFAM" id="SSF48452">
    <property type="entry name" value="TPR-like"/>
    <property type="match status" value="1"/>
</dbReference>
<dbReference type="STRING" id="1903952.BIT28_12420"/>
<dbReference type="Gene3D" id="1.25.40.10">
    <property type="entry name" value="Tetratricopeptide repeat domain"/>
    <property type="match status" value="1"/>
</dbReference>
<dbReference type="InterPro" id="IPR011990">
    <property type="entry name" value="TPR-like_helical_dom_sf"/>
</dbReference>
<organism evidence="5 6">
    <name type="scientific">Photobacterium proteolyticum</name>
    <dbReference type="NCBI Taxonomy" id="1903952"/>
    <lineage>
        <taxon>Bacteria</taxon>
        <taxon>Pseudomonadati</taxon>
        <taxon>Pseudomonadota</taxon>
        <taxon>Gammaproteobacteria</taxon>
        <taxon>Vibrionales</taxon>
        <taxon>Vibrionaceae</taxon>
        <taxon>Photobacterium</taxon>
    </lineage>
</organism>
<dbReference type="OrthoDB" id="9776053at2"/>
<evidence type="ECO:0000256" key="1">
    <source>
        <dbReference type="ARBA" id="ARBA00022737"/>
    </source>
</evidence>